<feature type="compositionally biased region" description="Low complexity" evidence="1">
    <location>
        <begin position="110"/>
        <end position="119"/>
    </location>
</feature>
<feature type="transmembrane region" description="Helical" evidence="2">
    <location>
        <begin position="317"/>
        <end position="338"/>
    </location>
</feature>
<dbReference type="AlphaFoldDB" id="A0A9W6BE57"/>
<evidence type="ECO:0000256" key="1">
    <source>
        <dbReference type="SAM" id="MobiDB-lite"/>
    </source>
</evidence>
<evidence type="ECO:0000313" key="3">
    <source>
        <dbReference type="EMBL" id="GLC49881.1"/>
    </source>
</evidence>
<feature type="transmembrane region" description="Helical" evidence="2">
    <location>
        <begin position="358"/>
        <end position="377"/>
    </location>
</feature>
<comment type="caution">
    <text evidence="3">The sequence shown here is derived from an EMBL/GenBank/DDBJ whole genome shotgun (WGS) entry which is preliminary data.</text>
</comment>
<keyword evidence="4" id="KW-1185">Reference proteome</keyword>
<keyword evidence="2" id="KW-1133">Transmembrane helix</keyword>
<feature type="compositionally biased region" description="Low complexity" evidence="1">
    <location>
        <begin position="72"/>
        <end position="100"/>
    </location>
</feature>
<feature type="transmembrane region" description="Helical" evidence="2">
    <location>
        <begin position="389"/>
        <end position="410"/>
    </location>
</feature>
<dbReference type="Proteomes" id="UP001165080">
    <property type="component" value="Unassembled WGS sequence"/>
</dbReference>
<feature type="region of interest" description="Disordered" evidence="1">
    <location>
        <begin position="45"/>
        <end position="151"/>
    </location>
</feature>
<dbReference type="EMBL" id="BRXU01000003">
    <property type="protein sequence ID" value="GLC49881.1"/>
    <property type="molecule type" value="Genomic_DNA"/>
</dbReference>
<sequence length="443" mass="45578">MQRTCLMHRKSAKSLAAALPGQRLRDVRALRLNVLTAATRGDWRSEIEGSSGGADGAAKNNFKSNGAGGAADRGSGMAGAAAATTATMEPPSAQPKAAAAAPPPPPSPWSQPKEQQAKAQAKEQKQPPSAAAAAPPAAAAGPAAAEGSRRDPFTLPTFDLVEVLAEPKSQATAFTALAATSAILATLCIVEPQAVLHLALPEAYISPLDTTFLRIVGVTLAASASVEYSLKHAAESQLLKSATYQRLMAGCAAKSAGFLAVLLINTPATWGMWNPLAWMAYASTAAAAGTINLSVISHTSGKGLALPPLESGSPQNATSWGYTTCIALYLLTVTACFAPEALFAEDLYSDITPLVKGVWAPGFLLAAVMSYVLKDAADRGRLGASTFKNLNLGLAALEYGYSIIFGSSILSDQVDIDVAALSNLGGALVIATFALYTYATAKK</sequence>
<feature type="transmembrane region" description="Helical" evidence="2">
    <location>
        <begin position="251"/>
        <end position="270"/>
    </location>
</feature>
<proteinExistence type="predicted"/>
<keyword evidence="2" id="KW-0472">Membrane</keyword>
<feature type="transmembrane region" description="Helical" evidence="2">
    <location>
        <begin position="416"/>
        <end position="439"/>
    </location>
</feature>
<feature type="transmembrane region" description="Helical" evidence="2">
    <location>
        <begin position="276"/>
        <end position="296"/>
    </location>
</feature>
<keyword evidence="2" id="KW-0812">Transmembrane</keyword>
<evidence type="ECO:0000313" key="4">
    <source>
        <dbReference type="Proteomes" id="UP001165080"/>
    </source>
</evidence>
<feature type="compositionally biased region" description="Low complexity" evidence="1">
    <location>
        <begin position="126"/>
        <end position="146"/>
    </location>
</feature>
<accession>A0A9W6BE57</accession>
<dbReference type="OrthoDB" id="534847at2759"/>
<evidence type="ECO:0000256" key="2">
    <source>
        <dbReference type="SAM" id="Phobius"/>
    </source>
</evidence>
<protein>
    <submittedName>
        <fullName evidence="3">Uncharacterized protein</fullName>
    </submittedName>
</protein>
<name>A0A9W6BE57_9CHLO</name>
<organism evidence="3 4">
    <name type="scientific">Pleodorina starrii</name>
    <dbReference type="NCBI Taxonomy" id="330485"/>
    <lineage>
        <taxon>Eukaryota</taxon>
        <taxon>Viridiplantae</taxon>
        <taxon>Chlorophyta</taxon>
        <taxon>core chlorophytes</taxon>
        <taxon>Chlorophyceae</taxon>
        <taxon>CS clade</taxon>
        <taxon>Chlamydomonadales</taxon>
        <taxon>Volvocaceae</taxon>
        <taxon>Pleodorina</taxon>
    </lineage>
</organism>
<reference evidence="3 4" key="1">
    <citation type="journal article" date="2023" name="Commun. Biol.">
        <title>Reorganization of the ancestral sex-determining regions during the evolution of trioecy in Pleodorina starrii.</title>
        <authorList>
            <person name="Takahashi K."/>
            <person name="Suzuki S."/>
            <person name="Kawai-Toyooka H."/>
            <person name="Yamamoto K."/>
            <person name="Hamaji T."/>
            <person name="Ootsuki R."/>
            <person name="Yamaguchi H."/>
            <person name="Kawachi M."/>
            <person name="Higashiyama T."/>
            <person name="Nozaki H."/>
        </authorList>
    </citation>
    <scope>NUCLEOTIDE SEQUENCE [LARGE SCALE GENOMIC DNA]</scope>
    <source>
        <strain evidence="3 4">NIES-4479</strain>
    </source>
</reference>
<gene>
    <name evidence="3" type="primary">PLEST009169</name>
    <name evidence="3" type="ORF">PLESTB_000318900</name>
</gene>